<keyword evidence="3" id="KW-1185">Reference proteome</keyword>
<dbReference type="EMBL" id="VSWC01000197">
    <property type="protein sequence ID" value="KAA1064751.1"/>
    <property type="molecule type" value="Genomic_DNA"/>
</dbReference>
<dbReference type="AlphaFoldDB" id="A0A5B0LK62"/>
<accession>A0A5B0LK62</accession>
<reference evidence="2 3" key="1">
    <citation type="submission" date="2019-05" db="EMBL/GenBank/DDBJ databases">
        <title>Emergence of the Ug99 lineage of the wheat stem rust pathogen through somatic hybridization.</title>
        <authorList>
            <person name="Li F."/>
            <person name="Upadhyaya N.M."/>
            <person name="Sperschneider J."/>
            <person name="Matny O."/>
            <person name="Nguyen-Phuc H."/>
            <person name="Mago R."/>
            <person name="Raley C."/>
            <person name="Miller M.E."/>
            <person name="Silverstein K.A.T."/>
            <person name="Henningsen E."/>
            <person name="Hirsch C.D."/>
            <person name="Visser B."/>
            <person name="Pretorius Z.A."/>
            <person name="Steffenson B.J."/>
            <person name="Schwessinger B."/>
            <person name="Dodds P.N."/>
            <person name="Figueroa M."/>
        </authorList>
    </citation>
    <scope>NUCLEOTIDE SEQUENCE [LARGE SCALE GENOMIC DNA]</scope>
    <source>
        <strain evidence="2">21-0</strain>
    </source>
</reference>
<comment type="caution">
    <text evidence="2">The sequence shown here is derived from an EMBL/GenBank/DDBJ whole genome shotgun (WGS) entry which is preliminary data.</text>
</comment>
<evidence type="ECO:0000256" key="1">
    <source>
        <dbReference type="SAM" id="SignalP"/>
    </source>
</evidence>
<dbReference type="Proteomes" id="UP000324748">
    <property type="component" value="Unassembled WGS sequence"/>
</dbReference>
<name>A0A5B0LK62_PUCGR</name>
<feature type="chain" id="PRO_5022974257" evidence="1">
    <location>
        <begin position="21"/>
        <end position="148"/>
    </location>
</feature>
<protein>
    <submittedName>
        <fullName evidence="2">Uncharacterized protein</fullName>
    </submittedName>
</protein>
<organism evidence="2 3">
    <name type="scientific">Puccinia graminis f. sp. tritici</name>
    <dbReference type="NCBI Taxonomy" id="56615"/>
    <lineage>
        <taxon>Eukaryota</taxon>
        <taxon>Fungi</taxon>
        <taxon>Dikarya</taxon>
        <taxon>Basidiomycota</taxon>
        <taxon>Pucciniomycotina</taxon>
        <taxon>Pucciniomycetes</taxon>
        <taxon>Pucciniales</taxon>
        <taxon>Pucciniaceae</taxon>
        <taxon>Puccinia</taxon>
    </lineage>
</organism>
<keyword evidence="1" id="KW-0732">Signal</keyword>
<proteinExistence type="predicted"/>
<gene>
    <name evidence="2" type="ORF">PGT21_013555</name>
</gene>
<feature type="signal peptide" evidence="1">
    <location>
        <begin position="1"/>
        <end position="20"/>
    </location>
</feature>
<sequence>MRLPLALAYILFTAFPIVKSITSRPEIRHGAKAWSRNGAEPFYQYDSQPTTHTVGENSYITDCLVRNTGRVEVNNPFPVLCHAQVIQYPTKRGPPSVGNMITLEHQNTNVEIRLTYLKPEDGSTENHFVVIYHFNPDDYKLLERLRKA</sequence>
<evidence type="ECO:0000313" key="2">
    <source>
        <dbReference type="EMBL" id="KAA1064751.1"/>
    </source>
</evidence>
<evidence type="ECO:0000313" key="3">
    <source>
        <dbReference type="Proteomes" id="UP000324748"/>
    </source>
</evidence>